<name>A0A1T4L4Q7_9BACT</name>
<dbReference type="EMBL" id="FUXF01000007">
    <property type="protein sequence ID" value="SJZ49557.1"/>
    <property type="molecule type" value="Genomic_DNA"/>
</dbReference>
<dbReference type="Proteomes" id="UP000190389">
    <property type="component" value="Unassembled WGS sequence"/>
</dbReference>
<reference evidence="2" key="1">
    <citation type="submission" date="2017-02" db="EMBL/GenBank/DDBJ databases">
        <authorList>
            <person name="Varghese N."/>
            <person name="Submissions S."/>
        </authorList>
    </citation>
    <scope>NUCLEOTIDE SEQUENCE [LARGE SCALE GENOMIC DNA]</scope>
    <source>
        <strain evidence="2">ATCC 27862</strain>
    </source>
</reference>
<sequence length="231" mass="27268">MINWNDLNKSKKCLESEVENIFKVYGYEIEIKAEDLNLLKSENSCIRSSTAIGYIIEEFVYQKLKNIIKFDISKSIHRSGVSTQNSSFDFIYSTKTYDVLVNIKTEINGSHNNAVSAIKKLYSDYNNYYNKGRDFYFIVLKIRYEIDDKDKKNNIEKFYDKIHITSISSYALEEIDFSSGHMQDYRNWSREFKNESGRLIVTNKFYEQHKLNDNDELSSLKTLISIEKMFN</sequence>
<dbReference type="NCBIfam" id="NF045956">
    <property type="entry name" value="restrict_UpaP162"/>
    <property type="match status" value="1"/>
</dbReference>
<dbReference type="OrthoDB" id="396627at2"/>
<evidence type="ECO:0000313" key="1">
    <source>
        <dbReference type="EMBL" id="SJZ49557.1"/>
    </source>
</evidence>
<accession>A0A1T4L4Q7</accession>
<dbReference type="AlphaFoldDB" id="A0A1T4L4Q7"/>
<protein>
    <recommendedName>
        <fullName evidence="3">Restriction endonuclease</fullName>
    </recommendedName>
</protein>
<dbReference type="STRING" id="171291.SAMN02745154_00326"/>
<organism evidence="1 2">
    <name type="scientific">Mycoplasmopsis verecunda</name>
    <dbReference type="NCBI Taxonomy" id="171291"/>
    <lineage>
        <taxon>Bacteria</taxon>
        <taxon>Bacillati</taxon>
        <taxon>Mycoplasmatota</taxon>
        <taxon>Mycoplasmoidales</taxon>
        <taxon>Metamycoplasmataceae</taxon>
        <taxon>Mycoplasmopsis</taxon>
    </lineage>
</organism>
<dbReference type="RefSeq" id="WP_078747065.1">
    <property type="nucleotide sequence ID" value="NZ_CP137850.1"/>
</dbReference>
<evidence type="ECO:0008006" key="3">
    <source>
        <dbReference type="Google" id="ProtNLM"/>
    </source>
</evidence>
<evidence type="ECO:0000313" key="2">
    <source>
        <dbReference type="Proteomes" id="UP000190389"/>
    </source>
</evidence>
<gene>
    <name evidence="1" type="ORF">SAMN02745154_00326</name>
</gene>
<keyword evidence="2" id="KW-1185">Reference proteome</keyword>
<proteinExistence type="predicted"/>